<dbReference type="Gene3D" id="3.40.47.10">
    <property type="match status" value="1"/>
</dbReference>
<dbReference type="InterPro" id="IPR014043">
    <property type="entry name" value="Acyl_transferase_dom"/>
</dbReference>
<dbReference type="SUPFAM" id="SSF53335">
    <property type="entry name" value="S-adenosyl-L-methionine-dependent methyltransferases"/>
    <property type="match status" value="1"/>
</dbReference>
<dbReference type="PANTHER" id="PTHR43775">
    <property type="entry name" value="FATTY ACID SYNTHASE"/>
    <property type="match status" value="1"/>
</dbReference>
<dbReference type="SMART" id="SM00823">
    <property type="entry name" value="PKS_PP"/>
    <property type="match status" value="1"/>
</dbReference>
<keyword evidence="1" id="KW-0596">Phosphopantetheine</keyword>
<dbReference type="CDD" id="cd02440">
    <property type="entry name" value="AdoMet_MTases"/>
    <property type="match status" value="1"/>
</dbReference>
<dbReference type="InterPro" id="IPR013968">
    <property type="entry name" value="PKS_KR"/>
</dbReference>
<dbReference type="SUPFAM" id="SSF55048">
    <property type="entry name" value="Probable ACP-binding domain of malonyl-CoA ACP transacylase"/>
    <property type="match status" value="1"/>
</dbReference>
<feature type="region of interest" description="C-terminal hotdog fold" evidence="8">
    <location>
        <begin position="1190"/>
        <end position="1348"/>
    </location>
</feature>
<dbReference type="InterPro" id="IPR036736">
    <property type="entry name" value="ACP-like_sf"/>
</dbReference>
<evidence type="ECO:0000256" key="7">
    <source>
        <dbReference type="ARBA" id="ARBA00023315"/>
    </source>
</evidence>
<evidence type="ECO:0000256" key="8">
    <source>
        <dbReference type="PROSITE-ProRule" id="PRU01363"/>
    </source>
</evidence>
<feature type="region of interest" description="N-terminal hotdog fold" evidence="8">
    <location>
        <begin position="1014"/>
        <end position="1165"/>
    </location>
</feature>
<dbReference type="InterPro" id="IPR036291">
    <property type="entry name" value="NAD(P)-bd_dom_sf"/>
</dbReference>
<dbReference type="InterPro" id="IPR042104">
    <property type="entry name" value="PKS_dehydratase_sf"/>
</dbReference>
<dbReference type="GO" id="GO:0044550">
    <property type="term" value="P:secondary metabolite biosynthetic process"/>
    <property type="evidence" value="ECO:0007669"/>
    <property type="project" value="TreeGrafter"/>
</dbReference>
<dbReference type="InterPro" id="IPR049552">
    <property type="entry name" value="PKS_DH_N"/>
</dbReference>
<dbReference type="InterPro" id="IPR013154">
    <property type="entry name" value="ADH-like_N"/>
</dbReference>
<keyword evidence="14" id="KW-1185">Reference proteome</keyword>
<dbReference type="PROSITE" id="PS52019">
    <property type="entry name" value="PKS_MFAS_DH"/>
    <property type="match status" value="1"/>
</dbReference>
<keyword evidence="2" id="KW-0597">Phosphoprotein</keyword>
<dbReference type="InterPro" id="IPR020843">
    <property type="entry name" value="ER"/>
</dbReference>
<dbReference type="Proteomes" id="UP001174997">
    <property type="component" value="Unassembled WGS sequence"/>
</dbReference>
<dbReference type="SMART" id="SM00829">
    <property type="entry name" value="PKS_ER"/>
    <property type="match status" value="1"/>
</dbReference>
<dbReference type="SUPFAM" id="SSF50129">
    <property type="entry name" value="GroES-like"/>
    <property type="match status" value="1"/>
</dbReference>
<feature type="domain" description="Carrier" evidence="10">
    <location>
        <begin position="2573"/>
        <end position="2650"/>
    </location>
</feature>
<dbReference type="SMART" id="SM00826">
    <property type="entry name" value="PKS_DH"/>
    <property type="match status" value="1"/>
</dbReference>
<dbReference type="Pfam" id="PF08240">
    <property type="entry name" value="ADH_N"/>
    <property type="match status" value="1"/>
</dbReference>
<dbReference type="Pfam" id="PF00698">
    <property type="entry name" value="Acyl_transf_1"/>
    <property type="match status" value="1"/>
</dbReference>
<dbReference type="GO" id="GO:0004312">
    <property type="term" value="F:fatty acid synthase activity"/>
    <property type="evidence" value="ECO:0007669"/>
    <property type="project" value="TreeGrafter"/>
</dbReference>
<dbReference type="InterPro" id="IPR032821">
    <property type="entry name" value="PKS_assoc"/>
</dbReference>
<dbReference type="SUPFAM" id="SSF51735">
    <property type="entry name" value="NAD(P)-binding Rossmann-fold domains"/>
    <property type="match status" value="2"/>
</dbReference>
<sequence>MTTNTRSSSRSHSVESSTVSSTSSFSSRADTPAENNASLPSPCDIAVVGLAFEFPGASTTSAFWDLLVSGKCAATTFPSDRLSPERLNTGDATIRPSKASFIDRDIKAFDAQLFGMAEDEASATDPQLRILLETAYRALEDAGITLKEISGTDASVYTGCFTADYAMAAAKDPERVPRYSATGMAQSMLSNRLSSFFNLSGPSVTVDTACSSSLVALDMACRSISTGESSMSIVAGCNLLLTPDLFISLSNLGFLSPDGVSHSFDQRANGYGRGEGFGVLVVKPVSAAIRDGDTIRAVIRATGTNQNGRTNLALPSKEMQRRLIEETYHKAGIDMAQTRYFESHGTGTAVGDPLEALAIGGAFSSRQGAERDSVIVGALKANIGHLEGAAGIAGVIKTILVLENGIIPPIAGLQILNPDIDAKFLKLQFPTTVISWPCAGLRRASVNSFGFGGTNAHAIVDDALHYLESRGLSGRHRTRRFAGEVTGGSTSIAADMSDLSLAPIPRIISWSAHDSSTVSKLVEEFRAWLQHTSWTKDAFEELAYQLTERRHLHEWRTFVVAACASELAQEVQSSKTPQRASQADYGPSLGFVFTGQGAQWLGMGKDLMASPVFRESVMGAENYLGSIGCDWKASSLIDHTLDSNTEPKTNIDDPRYAQPLCTILQVALVDLLGSFGITPAAVVGHSSGEIAAAYAAGAISQRAAWKLAYYRGLLSSILASAQSHCRGSMMAVGLSDVAARQHIDELLVTRNGQSKSGILTIACINSPSSVTISGDEDLVRQLQELLNQRNIFARILRVPVAYHSPHMSAIASCYKDLIGTIEPGAKPPSYVSMISSVAGDWIDTRELTKAEYWVNNMVSPVQFLHAIKHICGSSSDRKAKRTKLDLSHRKFPWVSHLVELGPHSALQQPIAQILENARSSIQYMSAITRGKAATKSLLEVVGTLHCLGLDSINLAKVNRLEHRDQPPLKLKTLSNEPIMVTLPPLPQYPFNHSQIHWSESSLSKNLRLAPQPYNPFLGSPAADWNPLDARWRNRLALATMPWLADHRINGEILFPAAGMWVMAVEAMTQLIRGSSTDGTAEVEIVGYELRDTRMLNALVIPDQDGDSAAEVDFRLRSILDRGAANKGSSAWAEFSLYTRRNTNDLEQQSFVEICQGSIKAIFKGTEPHEGLREGGQQDHDIRNMISSASSLYAREVDHERVYERLAECGYQYGPTFQGIQTARLDGEGHAVGRVTICNEVPSSFGNKSPVAIHPCDLDSILQLCLPIVQAGTPRETWVPTYMTKLFIPAQGFISTRLVEVDVHATTEQSGRRLCQSAVQAMVSDTSSDAMVLQIEGAELTMITDVTKGFNTEAEQREERRLCYDITYTPDITSLSPQQLKDYLHDTASATQPDPSDFLSLLRSYTASCMSLAVATVPRDSIPQDKPHLAQLHSWINHNIPSSHTSPEELFSFTTSLSSTRLGEVHVNFGAQLPSIFRGEIDPLSILLENDTLREYYVHFNSLVKYYAPLTKYLTALAHKNPAIRILEVGAGTGSTTEHVLGALVTENTAEDSVPFRQFGRYDFTDISPLFLDRARETTVGKMGGEKMRYCVFDVEGDDVEGQGLEEGGYDLVIAANVLHATPSLERSLGNLHKLLADGGKLILVEVTNPLSTIGPFMFGCLEGWWRAAEPWRQNGPVATPTDWDQELRSTGFQMETILHDFKDEENQFSSIIIANKVSLAVKGAILSSSKPALLVTGWEEVPTFATSQHSTLSIVKACLGEQGIATTCCTFSRAVSRLHSKMTAEQPLVIVLQDSSTWPSFAHMSPEQYAAFHHTLSAANNIMWIGANTPFSIGPVLGLARGLRKERHGLVFSTVALEPSSTPEALSACILQATKNFLQGVWTGICPEWELTQIGSSLHIPRVYENAPLNGLIRDFVACKANNDLAATGPNKKLKIRQPGLLDTLHFESLPITATASPGVQEIEIDIRSIGLNFRDCLVALGRVDQDDLGSECSGIVTAIGNNVTRFQVGNRVTACLMDCFRIGKMTCPENLACPIPDNMTFSHAAAIPINFVTAYHSLIRTARLSPGETILIHSGAGGTGQAAIQIAKWVGATVFVTVGSREKRDMLVGQYGIPSERVLYSRDLSFAADVKRLTAGKGVDVVLNSLAGDALVASWECVAPYGRFIEIGKRDIFSHGKLPMYQFAKNVSFCAVDLRAISVDRPEVIKEELAEVVGLFERGVLKLPQPVKVFGTGEVEDAFRYLQSGKNAGKVVVDVGDGDGELTGTPPGGWQFEADGTYVIAGGLGAMGRSIAGWMVMKGVRHLVLLSRSGATSAEALAFVESLQSQGADVYSPPCDAADRESLRAVLHHCKAHMPPIKGCIQAAMVLRDGFFEDMDHKSWSDPLKPKIDASWNLHEQLPDNLDFFIFFSSVAAIIGSQAQANYAAGNTFQDELARYRVSKGLRALSVNLSLVGGPVGFSAEHPELAQQFILTKHILDMSTDEMLGLLEFYCNPENAASSKTSQVVMGLDLPHRVAERGMDLPAWMHESTFANLHQITGSAQASSSDSPTKGSKSSGSDNLRARAEQAESVGEAATVLSGALVTKLCKVLGRGPSDIDPTQPLYVYGVDSLVAVELRNWLRETLKVDVAVFEILGGSSCSTIAQDVARKIWE</sequence>
<dbReference type="Gene3D" id="3.10.129.110">
    <property type="entry name" value="Polyketide synthase dehydratase"/>
    <property type="match status" value="1"/>
</dbReference>
<dbReference type="PROSITE" id="PS52004">
    <property type="entry name" value="KS3_2"/>
    <property type="match status" value="1"/>
</dbReference>
<dbReference type="Gene3D" id="3.40.50.720">
    <property type="entry name" value="NAD(P)-binding Rossmann-like Domain"/>
    <property type="match status" value="1"/>
</dbReference>
<dbReference type="InterPro" id="IPR020806">
    <property type="entry name" value="PKS_PP-bd"/>
</dbReference>
<dbReference type="GO" id="GO:1901336">
    <property type="term" value="P:lactone biosynthetic process"/>
    <property type="evidence" value="ECO:0007669"/>
    <property type="project" value="UniProtKB-ARBA"/>
</dbReference>
<dbReference type="SUPFAM" id="SSF53901">
    <property type="entry name" value="Thiolase-like"/>
    <property type="match status" value="1"/>
</dbReference>
<dbReference type="InterPro" id="IPR014030">
    <property type="entry name" value="Ketoacyl_synth_N"/>
</dbReference>
<protein>
    <submittedName>
        <fullName evidence="13">Lovastatin diketide synthase LovF</fullName>
    </submittedName>
</protein>
<dbReference type="InterPro" id="IPR057326">
    <property type="entry name" value="KR_dom"/>
</dbReference>
<dbReference type="InterPro" id="IPR014031">
    <property type="entry name" value="Ketoacyl_synth_C"/>
</dbReference>
<evidence type="ECO:0000256" key="9">
    <source>
        <dbReference type="SAM" id="MobiDB-lite"/>
    </source>
</evidence>
<evidence type="ECO:0000259" key="11">
    <source>
        <dbReference type="PROSITE" id="PS52004"/>
    </source>
</evidence>
<dbReference type="InterPro" id="IPR020807">
    <property type="entry name" value="PKS_DH"/>
</dbReference>
<feature type="domain" description="PKS/mFAS DH" evidence="12">
    <location>
        <begin position="1014"/>
        <end position="1348"/>
    </location>
</feature>
<dbReference type="SMART" id="SM00825">
    <property type="entry name" value="PKS_KS"/>
    <property type="match status" value="1"/>
</dbReference>
<organism evidence="13 14">
    <name type="scientific">Cercophora samala</name>
    <dbReference type="NCBI Taxonomy" id="330535"/>
    <lineage>
        <taxon>Eukaryota</taxon>
        <taxon>Fungi</taxon>
        <taxon>Dikarya</taxon>
        <taxon>Ascomycota</taxon>
        <taxon>Pezizomycotina</taxon>
        <taxon>Sordariomycetes</taxon>
        <taxon>Sordariomycetidae</taxon>
        <taxon>Sordariales</taxon>
        <taxon>Lasiosphaeriaceae</taxon>
        <taxon>Cercophora</taxon>
    </lineage>
</organism>
<dbReference type="InterPro" id="IPR020841">
    <property type="entry name" value="PKS_Beta-ketoAc_synthase_dom"/>
</dbReference>
<accession>A0AA39ZAI6</accession>
<dbReference type="PANTHER" id="PTHR43775:SF29">
    <property type="entry name" value="ASPERFURANONE POLYKETIDE SYNTHASE AFOG-RELATED"/>
    <property type="match status" value="1"/>
</dbReference>
<feature type="region of interest" description="Disordered" evidence="9">
    <location>
        <begin position="1"/>
        <end position="38"/>
    </location>
</feature>
<dbReference type="SMART" id="SM00827">
    <property type="entry name" value="PKS_AT"/>
    <property type="match status" value="1"/>
</dbReference>
<dbReference type="GO" id="GO:0031177">
    <property type="term" value="F:phosphopantetheine binding"/>
    <property type="evidence" value="ECO:0007669"/>
    <property type="project" value="InterPro"/>
</dbReference>
<dbReference type="Pfam" id="PF13602">
    <property type="entry name" value="ADH_zinc_N_2"/>
    <property type="match status" value="1"/>
</dbReference>
<keyword evidence="6" id="KW-0511">Multifunctional enzyme</keyword>
<feature type="active site" description="Proton acceptor; for dehydratase activity" evidence="8">
    <location>
        <position position="1046"/>
    </location>
</feature>
<dbReference type="Pfam" id="PF23114">
    <property type="entry name" value="NAD-bd_HRPKS_sdrA"/>
    <property type="match status" value="1"/>
</dbReference>
<dbReference type="Gene3D" id="3.40.366.10">
    <property type="entry name" value="Malonyl-Coenzyme A Acyl Carrier Protein, domain 2"/>
    <property type="match status" value="1"/>
</dbReference>
<evidence type="ECO:0000259" key="12">
    <source>
        <dbReference type="PROSITE" id="PS52019"/>
    </source>
</evidence>
<dbReference type="InterPro" id="IPR002364">
    <property type="entry name" value="Quin_OxRdtase/zeta-crystal_CS"/>
</dbReference>
<feature type="domain" description="Ketosynthase family 3 (KS3)" evidence="11">
    <location>
        <begin position="42"/>
        <end position="462"/>
    </location>
</feature>
<dbReference type="SUPFAM" id="SSF52151">
    <property type="entry name" value="FabD/lysophospholipase-like"/>
    <property type="match status" value="1"/>
</dbReference>
<dbReference type="Gene3D" id="3.90.180.10">
    <property type="entry name" value="Medium-chain alcohol dehydrogenases, catalytic domain"/>
    <property type="match status" value="1"/>
</dbReference>
<reference evidence="13" key="1">
    <citation type="submission" date="2023-06" db="EMBL/GenBank/DDBJ databases">
        <title>Genome-scale phylogeny and comparative genomics of the fungal order Sordariales.</title>
        <authorList>
            <consortium name="Lawrence Berkeley National Laboratory"/>
            <person name="Hensen N."/>
            <person name="Bonometti L."/>
            <person name="Westerberg I."/>
            <person name="Brannstrom I.O."/>
            <person name="Guillou S."/>
            <person name="Cros-Aarteil S."/>
            <person name="Calhoun S."/>
            <person name="Haridas S."/>
            <person name="Kuo A."/>
            <person name="Mondo S."/>
            <person name="Pangilinan J."/>
            <person name="Riley R."/>
            <person name="Labutti K."/>
            <person name="Andreopoulos B."/>
            <person name="Lipzen A."/>
            <person name="Chen C."/>
            <person name="Yanf M."/>
            <person name="Daum C."/>
            <person name="Ng V."/>
            <person name="Clum A."/>
            <person name="Steindorff A."/>
            <person name="Ohm R."/>
            <person name="Martin F."/>
            <person name="Silar P."/>
            <person name="Natvig D."/>
            <person name="Lalanne C."/>
            <person name="Gautier V."/>
            <person name="Ament-Velasquez S.L."/>
            <person name="Kruys A."/>
            <person name="Hutchinson M.I."/>
            <person name="Powell A.J."/>
            <person name="Barry K."/>
            <person name="Miller A.N."/>
            <person name="Grigoriev I.V."/>
            <person name="Debuchy R."/>
            <person name="Gladieux P."/>
            <person name="Thoren M.H."/>
            <person name="Johannesson H."/>
        </authorList>
    </citation>
    <scope>NUCLEOTIDE SEQUENCE</scope>
    <source>
        <strain evidence="13">CBS 307.81</strain>
    </source>
</reference>
<dbReference type="Gene3D" id="3.40.50.150">
    <property type="entry name" value="Vaccinia Virus protein VP39"/>
    <property type="match status" value="1"/>
</dbReference>
<dbReference type="InterPro" id="IPR016035">
    <property type="entry name" value="Acyl_Trfase/lysoPLipase"/>
</dbReference>
<keyword evidence="4" id="KW-0521">NADP</keyword>
<dbReference type="PROSITE" id="PS01162">
    <property type="entry name" value="QOR_ZETA_CRYSTAL"/>
    <property type="match status" value="1"/>
</dbReference>
<dbReference type="SMART" id="SM00822">
    <property type="entry name" value="PKS_KR"/>
    <property type="match status" value="1"/>
</dbReference>
<dbReference type="InterPro" id="IPR011032">
    <property type="entry name" value="GroES-like_sf"/>
</dbReference>
<dbReference type="Pfam" id="PF00109">
    <property type="entry name" value="ketoacyl-synt"/>
    <property type="match status" value="1"/>
</dbReference>
<evidence type="ECO:0000313" key="14">
    <source>
        <dbReference type="Proteomes" id="UP001174997"/>
    </source>
</evidence>
<feature type="region of interest" description="Disordered" evidence="9">
    <location>
        <begin position="2539"/>
        <end position="2566"/>
    </location>
</feature>
<dbReference type="Pfam" id="PF21089">
    <property type="entry name" value="PKS_DH_N"/>
    <property type="match status" value="1"/>
</dbReference>
<keyword evidence="7" id="KW-0012">Acyltransferase</keyword>
<dbReference type="InterPro" id="IPR016039">
    <property type="entry name" value="Thiolase-like"/>
</dbReference>
<dbReference type="Pfam" id="PF16197">
    <property type="entry name" value="KAsynt_C_assoc"/>
    <property type="match status" value="1"/>
</dbReference>
<evidence type="ECO:0000313" key="13">
    <source>
        <dbReference type="EMBL" id="KAK0667279.1"/>
    </source>
</evidence>
<dbReference type="InterPro" id="IPR009081">
    <property type="entry name" value="PP-bd_ACP"/>
</dbReference>
<dbReference type="InterPro" id="IPR050091">
    <property type="entry name" value="PKS_NRPS_Biosynth_Enz"/>
</dbReference>
<dbReference type="GO" id="GO:0016491">
    <property type="term" value="F:oxidoreductase activity"/>
    <property type="evidence" value="ECO:0007669"/>
    <property type="project" value="UniProtKB-KW"/>
</dbReference>
<feature type="compositionally biased region" description="Low complexity" evidence="9">
    <location>
        <begin position="2544"/>
        <end position="2559"/>
    </location>
</feature>
<dbReference type="InterPro" id="IPR013217">
    <property type="entry name" value="Methyltransf_12"/>
</dbReference>
<keyword evidence="5" id="KW-0560">Oxidoreductase</keyword>
<dbReference type="InterPro" id="IPR056501">
    <property type="entry name" value="NAD-bd_HRPKS_sdrA"/>
</dbReference>
<dbReference type="InterPro" id="IPR029063">
    <property type="entry name" value="SAM-dependent_MTases_sf"/>
</dbReference>
<dbReference type="GO" id="GO:0006633">
    <property type="term" value="P:fatty acid biosynthetic process"/>
    <property type="evidence" value="ECO:0007669"/>
    <property type="project" value="InterPro"/>
</dbReference>
<evidence type="ECO:0000256" key="3">
    <source>
        <dbReference type="ARBA" id="ARBA00022679"/>
    </source>
</evidence>
<name>A0AA39ZAI6_9PEZI</name>
<gene>
    <name evidence="13" type="ORF">QBC41DRAFT_228923</name>
</gene>
<dbReference type="EMBL" id="JAULSY010000075">
    <property type="protein sequence ID" value="KAK0667279.1"/>
    <property type="molecule type" value="Genomic_DNA"/>
</dbReference>
<dbReference type="InterPro" id="IPR001227">
    <property type="entry name" value="Ac_transferase_dom_sf"/>
</dbReference>
<dbReference type="InterPro" id="IPR049551">
    <property type="entry name" value="PKS_DH_C"/>
</dbReference>
<dbReference type="Pfam" id="PF08659">
    <property type="entry name" value="KR"/>
    <property type="match status" value="1"/>
</dbReference>
<dbReference type="InterPro" id="IPR049900">
    <property type="entry name" value="PKS_mFAS_DH"/>
</dbReference>
<dbReference type="GO" id="GO:0008270">
    <property type="term" value="F:zinc ion binding"/>
    <property type="evidence" value="ECO:0007669"/>
    <property type="project" value="InterPro"/>
</dbReference>
<dbReference type="GO" id="GO:0004315">
    <property type="term" value="F:3-oxoacyl-[acyl-carrier-protein] synthase activity"/>
    <property type="evidence" value="ECO:0007669"/>
    <property type="project" value="InterPro"/>
</dbReference>
<evidence type="ECO:0000259" key="10">
    <source>
        <dbReference type="PROSITE" id="PS50075"/>
    </source>
</evidence>
<evidence type="ECO:0000256" key="2">
    <source>
        <dbReference type="ARBA" id="ARBA00022553"/>
    </source>
</evidence>
<dbReference type="InterPro" id="IPR016036">
    <property type="entry name" value="Malonyl_transacylase_ACP-bd"/>
</dbReference>
<dbReference type="CDD" id="cd05195">
    <property type="entry name" value="enoyl_red"/>
    <property type="match status" value="1"/>
</dbReference>
<evidence type="ECO:0000256" key="6">
    <source>
        <dbReference type="ARBA" id="ARBA00023268"/>
    </source>
</evidence>
<dbReference type="PROSITE" id="PS00606">
    <property type="entry name" value="KS3_1"/>
    <property type="match status" value="1"/>
</dbReference>
<dbReference type="PROSITE" id="PS50075">
    <property type="entry name" value="CARRIER"/>
    <property type="match status" value="1"/>
</dbReference>
<dbReference type="Pfam" id="PF08242">
    <property type="entry name" value="Methyltransf_12"/>
    <property type="match status" value="1"/>
</dbReference>
<evidence type="ECO:0000256" key="1">
    <source>
        <dbReference type="ARBA" id="ARBA00022450"/>
    </source>
</evidence>
<feature type="compositionally biased region" description="Low complexity" evidence="9">
    <location>
        <begin position="1"/>
        <end position="28"/>
    </location>
</feature>
<dbReference type="FunFam" id="3.40.50.720:FF:000209">
    <property type="entry name" value="Polyketide synthase Pks12"/>
    <property type="match status" value="1"/>
</dbReference>
<dbReference type="SUPFAM" id="SSF47336">
    <property type="entry name" value="ACP-like"/>
    <property type="match status" value="1"/>
</dbReference>
<dbReference type="CDD" id="cd00833">
    <property type="entry name" value="PKS"/>
    <property type="match status" value="1"/>
</dbReference>
<dbReference type="Pfam" id="PF02801">
    <property type="entry name" value="Ketoacyl-synt_C"/>
    <property type="match status" value="1"/>
</dbReference>
<dbReference type="Gene3D" id="1.10.1200.10">
    <property type="entry name" value="ACP-like"/>
    <property type="match status" value="1"/>
</dbReference>
<dbReference type="InterPro" id="IPR018201">
    <property type="entry name" value="Ketoacyl_synth_AS"/>
</dbReference>
<dbReference type="Pfam" id="PF14765">
    <property type="entry name" value="PS-DH"/>
    <property type="match status" value="1"/>
</dbReference>
<keyword evidence="3" id="KW-0808">Transferase</keyword>
<evidence type="ECO:0000256" key="4">
    <source>
        <dbReference type="ARBA" id="ARBA00022857"/>
    </source>
</evidence>
<feature type="active site" description="Proton donor; for dehydratase activity" evidence="8">
    <location>
        <position position="1258"/>
    </location>
</feature>
<evidence type="ECO:0000256" key="5">
    <source>
        <dbReference type="ARBA" id="ARBA00023002"/>
    </source>
</evidence>
<dbReference type="Pfam" id="PF00550">
    <property type="entry name" value="PP-binding"/>
    <property type="match status" value="1"/>
</dbReference>
<proteinExistence type="predicted"/>
<comment type="caution">
    <text evidence="13">The sequence shown here is derived from an EMBL/GenBank/DDBJ whole genome shotgun (WGS) entry which is preliminary data.</text>
</comment>